<reference evidence="3 4" key="1">
    <citation type="submission" date="2023-03" db="EMBL/GenBank/DDBJ databases">
        <title>Draft assemblies of triclosan tolerant bacteria isolated from returned activated sludge.</title>
        <authorList>
            <person name="Van Hamelsveld S."/>
        </authorList>
    </citation>
    <scope>NUCLEOTIDE SEQUENCE [LARGE SCALE GENOMIC DNA]</scope>
    <source>
        <strain evidence="3 4">GW210010_S58</strain>
    </source>
</reference>
<dbReference type="InterPro" id="IPR008863">
    <property type="entry name" value="Toxic_anion-R_TelA"/>
</dbReference>
<gene>
    <name evidence="3" type="ORF">P3W85_23190</name>
</gene>
<dbReference type="RefSeq" id="WP_017226001.1">
    <property type="nucleotide sequence ID" value="NZ_JARJLM010000389.1"/>
</dbReference>
<dbReference type="EMBL" id="JARJLM010000389">
    <property type="protein sequence ID" value="MDF3835833.1"/>
    <property type="molecule type" value="Genomic_DNA"/>
</dbReference>
<proteinExistence type="inferred from homology"/>
<comment type="similarity">
    <text evidence="1">Belongs to the TelA family.</text>
</comment>
<keyword evidence="4" id="KW-1185">Reference proteome</keyword>
<evidence type="ECO:0000313" key="3">
    <source>
        <dbReference type="EMBL" id="MDF3835833.1"/>
    </source>
</evidence>
<sequence length="361" mass="39866">MKPLFNDEKREAQPAAAPSLSVLTTGAMSAHAGATPPGAALPKLLTDDEIDRLGAEQGVRMAAFSKQMLSSVRAADAGQFGDKLNELIATAKGLDPNAMQRGGVLARVSGFLKSTRERLLAQYETVSKRLDTLLRELETHAHQQKSGIADLEQMYVDNYAMHQELEAARQHGEQALAAFRAVLAGEPEAGDAFAAQRLLDVRRRISALEQKIDDLNRAMLMSKQLAPQIRMEQDHKRTLTSKFGTIKTVLIPAWTNAFSLYLEQLSTRRAAELANATYDAADAAIRAQADLSRANAQEIAKLGQRPVIATSTFEYAQEQLFGAFDDITRIVDEGRRQREQEAPRLRQLEQDLVTRFTRKPA</sequence>
<comment type="caution">
    <text evidence="3">The sequence shown here is derived from an EMBL/GenBank/DDBJ whole genome shotgun (WGS) entry which is preliminary data.</text>
</comment>
<name>A0ABT6ATB7_9BURK</name>
<protein>
    <submittedName>
        <fullName evidence="3">Toxic anion resistance protein</fullName>
    </submittedName>
</protein>
<feature type="coiled-coil region" evidence="2">
    <location>
        <begin position="198"/>
        <end position="225"/>
    </location>
</feature>
<organism evidence="3 4">
    <name type="scientific">Cupriavidus basilensis</name>
    <dbReference type="NCBI Taxonomy" id="68895"/>
    <lineage>
        <taxon>Bacteria</taxon>
        <taxon>Pseudomonadati</taxon>
        <taxon>Pseudomonadota</taxon>
        <taxon>Betaproteobacteria</taxon>
        <taxon>Burkholderiales</taxon>
        <taxon>Burkholderiaceae</taxon>
        <taxon>Cupriavidus</taxon>
    </lineage>
</organism>
<dbReference type="Proteomes" id="UP001216674">
    <property type="component" value="Unassembled WGS sequence"/>
</dbReference>
<accession>A0ABT6ATB7</accession>
<dbReference type="Pfam" id="PF05816">
    <property type="entry name" value="TelA"/>
    <property type="match status" value="1"/>
</dbReference>
<evidence type="ECO:0000256" key="2">
    <source>
        <dbReference type="SAM" id="Coils"/>
    </source>
</evidence>
<keyword evidence="2" id="KW-0175">Coiled coil</keyword>
<dbReference type="PANTHER" id="PTHR38432">
    <property type="entry name" value="TELA-LIKE PROTEIN SAOUHSC_01408"/>
    <property type="match status" value="1"/>
</dbReference>
<evidence type="ECO:0000256" key="1">
    <source>
        <dbReference type="ARBA" id="ARBA00005541"/>
    </source>
</evidence>
<evidence type="ECO:0000313" key="4">
    <source>
        <dbReference type="Proteomes" id="UP001216674"/>
    </source>
</evidence>
<dbReference type="PANTHER" id="PTHR38432:SF1">
    <property type="entry name" value="TELA-LIKE PROTEIN SAOUHSC_01408"/>
    <property type="match status" value="1"/>
</dbReference>